<comment type="caution">
    <text evidence="1">The sequence shown here is derived from an EMBL/GenBank/DDBJ whole genome shotgun (WGS) entry which is preliminary data.</text>
</comment>
<gene>
    <name evidence="1" type="primary">X-elementORF2_708</name>
    <name evidence="1" type="ORF">AVEN_191703_1</name>
</gene>
<name>A0A4Y2AEC1_ARAVE</name>
<dbReference type="Proteomes" id="UP000499080">
    <property type="component" value="Unassembled WGS sequence"/>
</dbReference>
<evidence type="ECO:0000313" key="2">
    <source>
        <dbReference type="Proteomes" id="UP000499080"/>
    </source>
</evidence>
<sequence length="11" mass="1381">FIYEILPFLLL</sequence>
<reference evidence="1 2" key="1">
    <citation type="journal article" date="2019" name="Sci. Rep.">
        <title>Orb-weaving spider Araneus ventricosus genome elucidates the spidroin gene catalogue.</title>
        <authorList>
            <person name="Kono N."/>
            <person name="Nakamura H."/>
            <person name="Ohtoshi R."/>
            <person name="Moran D.A.P."/>
            <person name="Shinohara A."/>
            <person name="Yoshida Y."/>
            <person name="Fujiwara M."/>
            <person name="Mori M."/>
            <person name="Tomita M."/>
            <person name="Arakawa K."/>
        </authorList>
    </citation>
    <scope>NUCLEOTIDE SEQUENCE [LARGE SCALE GENOMIC DNA]</scope>
</reference>
<organism evidence="1 2">
    <name type="scientific">Araneus ventricosus</name>
    <name type="common">Orbweaver spider</name>
    <name type="synonym">Epeira ventricosa</name>
    <dbReference type="NCBI Taxonomy" id="182803"/>
    <lineage>
        <taxon>Eukaryota</taxon>
        <taxon>Metazoa</taxon>
        <taxon>Ecdysozoa</taxon>
        <taxon>Arthropoda</taxon>
        <taxon>Chelicerata</taxon>
        <taxon>Arachnida</taxon>
        <taxon>Araneae</taxon>
        <taxon>Araneomorphae</taxon>
        <taxon>Entelegynae</taxon>
        <taxon>Araneoidea</taxon>
        <taxon>Araneidae</taxon>
        <taxon>Araneus</taxon>
    </lineage>
</organism>
<keyword evidence="1" id="KW-0695">RNA-directed DNA polymerase</keyword>
<dbReference type="GO" id="GO:0003964">
    <property type="term" value="F:RNA-directed DNA polymerase activity"/>
    <property type="evidence" value="ECO:0007669"/>
    <property type="project" value="UniProtKB-KW"/>
</dbReference>
<feature type="non-terminal residue" evidence="1">
    <location>
        <position position="11"/>
    </location>
</feature>
<evidence type="ECO:0000313" key="1">
    <source>
        <dbReference type="EMBL" id="GBL78221.1"/>
    </source>
</evidence>
<keyword evidence="1" id="KW-0808">Transferase</keyword>
<proteinExistence type="predicted"/>
<feature type="non-terminal residue" evidence="1">
    <location>
        <position position="1"/>
    </location>
</feature>
<protein>
    <submittedName>
        <fullName evidence="1">Putative RNA-directed DNA polymerase from transposon X-element</fullName>
    </submittedName>
</protein>
<dbReference type="EMBL" id="BGPR01156235">
    <property type="protein sequence ID" value="GBL78221.1"/>
    <property type="molecule type" value="Genomic_DNA"/>
</dbReference>
<keyword evidence="1" id="KW-0548">Nucleotidyltransferase</keyword>
<keyword evidence="2" id="KW-1185">Reference proteome</keyword>
<accession>A0A4Y2AEC1</accession>